<organism evidence="2 5">
    <name type="scientific">Rotaria sordida</name>
    <dbReference type="NCBI Taxonomy" id="392033"/>
    <lineage>
        <taxon>Eukaryota</taxon>
        <taxon>Metazoa</taxon>
        <taxon>Spiralia</taxon>
        <taxon>Gnathifera</taxon>
        <taxon>Rotifera</taxon>
        <taxon>Eurotatoria</taxon>
        <taxon>Bdelloidea</taxon>
        <taxon>Philodinida</taxon>
        <taxon>Philodinidae</taxon>
        <taxon>Rotaria</taxon>
    </lineage>
</organism>
<dbReference type="AlphaFoldDB" id="A0A813SUE6"/>
<dbReference type="Proteomes" id="UP000663882">
    <property type="component" value="Unassembled WGS sequence"/>
</dbReference>
<feature type="signal peptide" evidence="1">
    <location>
        <begin position="1"/>
        <end position="17"/>
    </location>
</feature>
<keyword evidence="1" id="KW-0732">Signal</keyword>
<comment type="caution">
    <text evidence="2">The sequence shown here is derived from an EMBL/GenBank/DDBJ whole genome shotgun (WGS) entry which is preliminary data.</text>
</comment>
<proteinExistence type="predicted"/>
<accession>A0A813SUE6</accession>
<feature type="chain" id="PRO_5035598056" evidence="1">
    <location>
        <begin position="18"/>
        <end position="112"/>
    </location>
</feature>
<gene>
    <name evidence="4" type="ORF">FNK824_LOCUS27795</name>
    <name evidence="3" type="ORF">OTI717_LOCUS348</name>
    <name evidence="2" type="ORF">RFH988_LOCUS3839</name>
</gene>
<reference evidence="2" key="1">
    <citation type="submission" date="2021-02" db="EMBL/GenBank/DDBJ databases">
        <authorList>
            <person name="Nowell W R."/>
        </authorList>
    </citation>
    <scope>NUCLEOTIDE SEQUENCE</scope>
</reference>
<evidence type="ECO:0000313" key="5">
    <source>
        <dbReference type="Proteomes" id="UP000663882"/>
    </source>
</evidence>
<evidence type="ECO:0000313" key="2">
    <source>
        <dbReference type="EMBL" id="CAF0799375.1"/>
    </source>
</evidence>
<dbReference type="EMBL" id="CAJOBE010007354">
    <property type="protein sequence ID" value="CAF4033832.1"/>
    <property type="molecule type" value="Genomic_DNA"/>
</dbReference>
<name>A0A813SUE6_9BILA</name>
<sequence length="112" mass="12989">MNYFHCFILLLIPLVFSYPRSNSNDFNNFLEAYLKDRSGELNEDNNENSNEEPFVRRQKMFNLLPIQQYQPQLQPTCLPHIWTCGPGLPPCCPGLMCYDGNAKRGRQCVTRG</sequence>
<evidence type="ECO:0000256" key="1">
    <source>
        <dbReference type="SAM" id="SignalP"/>
    </source>
</evidence>
<dbReference type="OrthoDB" id="9996771at2759"/>
<dbReference type="Proteomes" id="UP000663874">
    <property type="component" value="Unassembled WGS sequence"/>
</dbReference>
<dbReference type="Proteomes" id="UP000663823">
    <property type="component" value="Unassembled WGS sequence"/>
</dbReference>
<dbReference type="EMBL" id="CAJOAX010000012">
    <property type="protein sequence ID" value="CAF3478049.1"/>
    <property type="molecule type" value="Genomic_DNA"/>
</dbReference>
<dbReference type="EMBL" id="CAJNOO010000095">
    <property type="protein sequence ID" value="CAF0799375.1"/>
    <property type="molecule type" value="Genomic_DNA"/>
</dbReference>
<evidence type="ECO:0000313" key="3">
    <source>
        <dbReference type="EMBL" id="CAF3478049.1"/>
    </source>
</evidence>
<evidence type="ECO:0000313" key="4">
    <source>
        <dbReference type="EMBL" id="CAF4033832.1"/>
    </source>
</evidence>
<protein>
    <submittedName>
        <fullName evidence="2">Uncharacterized protein</fullName>
    </submittedName>
</protein>